<reference evidence="1 2" key="1">
    <citation type="journal article" date="2019" name="New Phytol.">
        <title>Comparative genomics reveals unique wood-decay strategies and fruiting body development in the Schizophyllaceae.</title>
        <authorList>
            <person name="Almasi E."/>
            <person name="Sahu N."/>
            <person name="Krizsan K."/>
            <person name="Balint B."/>
            <person name="Kovacs G.M."/>
            <person name="Kiss B."/>
            <person name="Cseklye J."/>
            <person name="Drula E."/>
            <person name="Henrissat B."/>
            <person name="Nagy I."/>
            <person name="Chovatia M."/>
            <person name="Adam C."/>
            <person name="LaButti K."/>
            <person name="Lipzen A."/>
            <person name="Riley R."/>
            <person name="Grigoriev I.V."/>
            <person name="Nagy L.G."/>
        </authorList>
    </citation>
    <scope>NUCLEOTIDE SEQUENCE [LARGE SCALE GENOMIC DNA]</scope>
    <source>
        <strain evidence="1 2">NL-1724</strain>
    </source>
</reference>
<keyword evidence="2" id="KW-1185">Reference proteome</keyword>
<evidence type="ECO:0008006" key="3">
    <source>
        <dbReference type="Google" id="ProtNLM"/>
    </source>
</evidence>
<gene>
    <name evidence="1" type="ORF">BD626DRAFT_501615</name>
</gene>
<accession>A0A550C9X8</accession>
<dbReference type="AlphaFoldDB" id="A0A550C9X8"/>
<dbReference type="Proteomes" id="UP000320762">
    <property type="component" value="Unassembled WGS sequence"/>
</dbReference>
<organism evidence="1 2">
    <name type="scientific">Schizophyllum amplum</name>
    <dbReference type="NCBI Taxonomy" id="97359"/>
    <lineage>
        <taxon>Eukaryota</taxon>
        <taxon>Fungi</taxon>
        <taxon>Dikarya</taxon>
        <taxon>Basidiomycota</taxon>
        <taxon>Agaricomycotina</taxon>
        <taxon>Agaricomycetes</taxon>
        <taxon>Agaricomycetidae</taxon>
        <taxon>Agaricales</taxon>
        <taxon>Schizophyllaceae</taxon>
        <taxon>Schizophyllum</taxon>
    </lineage>
</organism>
<proteinExistence type="predicted"/>
<dbReference type="InterPro" id="IPR032675">
    <property type="entry name" value="LRR_dom_sf"/>
</dbReference>
<dbReference type="EMBL" id="VDMD01000016">
    <property type="protein sequence ID" value="TRM61611.1"/>
    <property type="molecule type" value="Genomic_DNA"/>
</dbReference>
<name>A0A550C9X8_9AGAR</name>
<dbReference type="STRING" id="97359.A0A550C9X8"/>
<dbReference type="Gene3D" id="3.80.10.10">
    <property type="entry name" value="Ribonuclease Inhibitor"/>
    <property type="match status" value="1"/>
</dbReference>
<dbReference type="SUPFAM" id="SSF52047">
    <property type="entry name" value="RNI-like"/>
    <property type="match status" value="1"/>
</dbReference>
<evidence type="ECO:0000313" key="1">
    <source>
        <dbReference type="EMBL" id="TRM61611.1"/>
    </source>
</evidence>
<comment type="caution">
    <text evidence="1">The sequence shown here is derived from an EMBL/GenBank/DDBJ whole genome shotgun (WGS) entry which is preliminary data.</text>
</comment>
<protein>
    <recommendedName>
        <fullName evidence="3">F-box domain-containing protein</fullName>
    </recommendedName>
</protein>
<dbReference type="OrthoDB" id="2745898at2759"/>
<evidence type="ECO:0000313" key="2">
    <source>
        <dbReference type="Proteomes" id="UP000320762"/>
    </source>
</evidence>
<sequence length="378" mass="42386">MADEEKLPQELKEAILSHIFAQRDLQSLVACALAHRSLRYASQAYLFRDIQLHMGMPTATKLRRALHDAPHLRAYVRVLRLEERSRSDQWIYREDSLSDILEMLEDLQELYLHPSSVYYGAIPEATRAALAKVLALPSLRTLSLACMIELPLSILTHLTQLRDLRLAWTMHNSQETLPALPGTVTERVALSSLTLCLNEPSFAIVGMQLLEHGKGLPFRIDSLRSLRLYVYHRGWHQKARSIIGQCASTLQSLELGLAPVVHGIAEDMFHISFEALPRLKLLALRIAVDNSSLGLALIPTWLVDFLATAKDITHLAINLRSDSVFYLSALLPRLGKMLALEYTSPALKSAEKVEVTLELAEDDADVQPPLLGLELLDE</sequence>